<dbReference type="GeneID" id="62878150"/>
<sequence length="223" mass="24945">MREYTVNRTTDDVPLAGTVSGTPWADAVAFRIDEFSWHDGGPKPLTTGRALYDDRAIYLQYHVEDTDIAASVTELNGPTYRDSSVEFFADPTSDDDSRYVNFEPNCCGQFKLAWQERDWEARGIGRDLVSSDVAATVDVETSVPGPTKDPHPDDEEWWLAAALPFDALEALTGVTLAPTSGTEWRGNFYRSGVPAAQKATWNPIEKPEPDYHSPEYFGRLRFE</sequence>
<dbReference type="KEGG" id="hsal:JMJ58_23460"/>
<reference evidence="2 3" key="1">
    <citation type="submission" date="2021-01" db="EMBL/GenBank/DDBJ databases">
        <title>Genome Sequence and Methylation Pattern of Haloterrigena salifodinae BOL5-1, An Extremely Halophilic Archaeon from a Bolivian Salt Mine.</title>
        <authorList>
            <person name="DasSarma P."/>
            <person name="Anton B.P."/>
            <person name="DasSarma S.L."/>
            <person name="von Ehrenheim H.A.L."/>
            <person name="Martinez F.L."/>
            <person name="Guzman D."/>
            <person name="Roberts R.J."/>
            <person name="DasSarma S."/>
        </authorList>
    </citation>
    <scope>NUCLEOTIDE SEQUENCE [LARGE SCALE GENOMIC DNA]</scope>
    <source>
        <strain evidence="2 3">BOL5-1</strain>
        <plasmid evidence="2 3">pHTS280.6</plasmid>
    </source>
</reference>
<dbReference type="CDD" id="cd09620">
    <property type="entry name" value="CBM9_like_3"/>
    <property type="match status" value="1"/>
</dbReference>
<keyword evidence="3" id="KW-1185">Reference proteome</keyword>
<dbReference type="EMBL" id="CP069192">
    <property type="protein sequence ID" value="QRV17945.1"/>
    <property type="molecule type" value="Genomic_DNA"/>
</dbReference>
<feature type="domain" description="Carbohydrate-binding" evidence="1">
    <location>
        <begin position="31"/>
        <end position="222"/>
    </location>
</feature>
<accession>A0A8T8E7V1</accession>
<geneLocation type="plasmid" evidence="2 3">
    <name>pHTS280.6</name>
</geneLocation>
<dbReference type="AlphaFoldDB" id="A0A8T8E7V1"/>
<dbReference type="GO" id="GO:0016052">
    <property type="term" value="P:carbohydrate catabolic process"/>
    <property type="evidence" value="ECO:0007669"/>
    <property type="project" value="InterPro"/>
</dbReference>
<dbReference type="Pfam" id="PF16011">
    <property type="entry name" value="CBM9_2"/>
    <property type="match status" value="1"/>
</dbReference>
<dbReference type="Proteomes" id="UP000637819">
    <property type="component" value="Plasmid pHTS280.6"/>
</dbReference>
<keyword evidence="2" id="KW-0614">Plasmid</keyword>
<dbReference type="InterPro" id="IPR010502">
    <property type="entry name" value="Carb-bd_dom_fam9"/>
</dbReference>
<organism evidence="2 3">
    <name type="scientific">Haloterrigena salifodinae</name>
    <dbReference type="NCBI Taxonomy" id="2675099"/>
    <lineage>
        <taxon>Archaea</taxon>
        <taxon>Methanobacteriati</taxon>
        <taxon>Methanobacteriota</taxon>
        <taxon>Stenosarchaea group</taxon>
        <taxon>Halobacteria</taxon>
        <taxon>Halobacteriales</taxon>
        <taxon>Natrialbaceae</taxon>
        <taxon>Haloterrigena</taxon>
    </lineage>
</organism>
<dbReference type="GO" id="GO:0030246">
    <property type="term" value="F:carbohydrate binding"/>
    <property type="evidence" value="ECO:0007669"/>
    <property type="project" value="InterPro"/>
</dbReference>
<dbReference type="RefSeq" id="WP_204749859.1">
    <property type="nucleotide sequence ID" value="NZ_CP069192.1"/>
</dbReference>
<dbReference type="GO" id="GO:0004553">
    <property type="term" value="F:hydrolase activity, hydrolyzing O-glycosyl compounds"/>
    <property type="evidence" value="ECO:0007669"/>
    <property type="project" value="InterPro"/>
</dbReference>
<name>A0A8T8E7V1_9EURY</name>
<dbReference type="SUPFAM" id="SSF49344">
    <property type="entry name" value="CBD9-like"/>
    <property type="match status" value="1"/>
</dbReference>
<protein>
    <submittedName>
        <fullName evidence="2">Carbohydrate-binding family 9-like protein</fullName>
    </submittedName>
</protein>
<proteinExistence type="predicted"/>
<evidence type="ECO:0000259" key="1">
    <source>
        <dbReference type="Pfam" id="PF16011"/>
    </source>
</evidence>
<dbReference type="Gene3D" id="2.60.40.1190">
    <property type="match status" value="1"/>
</dbReference>
<evidence type="ECO:0000313" key="2">
    <source>
        <dbReference type="EMBL" id="QRV17945.1"/>
    </source>
</evidence>
<gene>
    <name evidence="2" type="ORF">JMJ58_23460</name>
</gene>
<dbReference type="OrthoDB" id="306059at2157"/>
<evidence type="ECO:0000313" key="3">
    <source>
        <dbReference type="Proteomes" id="UP000637819"/>
    </source>
</evidence>